<name>A0A923IXD8_9ACTO</name>
<reference evidence="1" key="1">
    <citation type="submission" date="2020-08" db="EMBL/GenBank/DDBJ databases">
        <title>Sequencing the genomes of 1000 actinobacteria strains.</title>
        <authorList>
            <person name="Klenk H.-P."/>
        </authorList>
    </citation>
    <scope>NUCLEOTIDE SEQUENCE</scope>
    <source>
        <strain evidence="1">DSM 10695</strain>
    </source>
</reference>
<accession>A0A923IXD8</accession>
<organism evidence="1 2">
    <name type="scientific">Schaalia hyovaginalis</name>
    <dbReference type="NCBI Taxonomy" id="29316"/>
    <lineage>
        <taxon>Bacteria</taxon>
        <taxon>Bacillati</taxon>
        <taxon>Actinomycetota</taxon>
        <taxon>Actinomycetes</taxon>
        <taxon>Actinomycetales</taxon>
        <taxon>Actinomycetaceae</taxon>
        <taxon>Schaalia</taxon>
    </lineage>
</organism>
<proteinExistence type="predicted"/>
<evidence type="ECO:0000313" key="1">
    <source>
        <dbReference type="EMBL" id="MBB6334313.1"/>
    </source>
</evidence>
<dbReference type="AlphaFoldDB" id="A0A923IXD8"/>
<dbReference type="Proteomes" id="UP000617426">
    <property type="component" value="Unassembled WGS sequence"/>
</dbReference>
<keyword evidence="2" id="KW-1185">Reference proteome</keyword>
<gene>
    <name evidence="1" type="ORF">HD592_000878</name>
</gene>
<dbReference type="RefSeq" id="WP_184452204.1">
    <property type="nucleotide sequence ID" value="NZ_JACHMK010000001.1"/>
</dbReference>
<comment type="caution">
    <text evidence="1">The sequence shown here is derived from an EMBL/GenBank/DDBJ whole genome shotgun (WGS) entry which is preliminary data.</text>
</comment>
<dbReference type="EMBL" id="JACHMK010000001">
    <property type="protein sequence ID" value="MBB6334313.1"/>
    <property type="molecule type" value="Genomic_DNA"/>
</dbReference>
<evidence type="ECO:0000313" key="2">
    <source>
        <dbReference type="Proteomes" id="UP000617426"/>
    </source>
</evidence>
<sequence>MVTRVLPPLASSRFEVVGVSWERVLLRIDVRMAPRARAHDEAPRAPDDELDVDPVVEAAPAAFGLRRECDALRPVEAHRVDPDTWHLTINVTNFEQRKPLPDAT</sequence>
<protein>
    <submittedName>
        <fullName evidence="1">Uncharacterized protein</fullName>
    </submittedName>
</protein>